<dbReference type="Pfam" id="PF01384">
    <property type="entry name" value="PHO4"/>
    <property type="match status" value="1"/>
</dbReference>
<comment type="function">
    <text evidence="8">Sodium-phosphate symporter.</text>
</comment>
<dbReference type="InterPro" id="IPR001204">
    <property type="entry name" value="Phos_transporter"/>
</dbReference>
<comment type="subcellular location">
    <subcellularLocation>
        <location evidence="1 8">Membrane</location>
        <topology evidence="1 8">Multi-pass membrane protein</topology>
    </subcellularLocation>
</comment>
<gene>
    <name evidence="10 11 12" type="primary">LOC100206124</name>
</gene>
<dbReference type="PANTHER" id="PTHR11101">
    <property type="entry name" value="PHOSPHATE TRANSPORTER"/>
    <property type="match status" value="1"/>
</dbReference>
<sequence>MIDPKDNAYLWIVIVGFIIAFILAFGIGANDVANSFGTSVGSKVLTLLQACIVASIFELAGAILIGSKVTDTIRKGIINIDSFNGTEQLAMAGALSALTGTSVWLLIATFLNLPVSGTHSIVGATIGYALVALGKSGIQWMEFGKIAASWVISPLLSGIISSLIFTGIDKFILKSADPLISGLFSLPFMLGATLLINLFSIVYSNSDAFGLKMFNWWHILLMCLGVALLCVILVRVFFNPWLKRKIISADEAKASYQFTNTKEKVLFDNSGVELTFAGSKERSHSTRSVVSYVADIMVQPKETEQLNHDDPCSAQLFKYLQILTATFGSFAHGGNDVSNAIGPLISLWLIYETGKVSGKAQTPIWILLFGGVGIVIGLCVWGRRVIKTIGENLTPITPSSGFAIEIGSALTVLLASNLGIPISTTHCKVGSIVMVGRVRSREVVDWSLFGGIVISWIVTMPITGGIAAGVFAIVRAAIK</sequence>
<dbReference type="PANTHER" id="PTHR11101:SF80">
    <property type="entry name" value="PHOSPHATE TRANSPORTER"/>
    <property type="match status" value="1"/>
</dbReference>
<keyword evidence="5 8" id="KW-0812">Transmembrane</keyword>
<evidence type="ECO:0000256" key="7">
    <source>
        <dbReference type="ARBA" id="ARBA00023136"/>
    </source>
</evidence>
<feature type="transmembrane region" description="Helical" evidence="8">
    <location>
        <begin position="7"/>
        <end position="27"/>
    </location>
</feature>
<dbReference type="RefSeq" id="XP_065652319.1">
    <property type="nucleotide sequence ID" value="XM_065796247.1"/>
</dbReference>
<comment type="similarity">
    <text evidence="2 8">Belongs to the inorganic phosphate transporter (PiT) (TC 2.A.20) family.</text>
</comment>
<feature type="transmembrane region" description="Helical" evidence="8">
    <location>
        <begin position="364"/>
        <end position="381"/>
    </location>
</feature>
<evidence type="ECO:0000256" key="1">
    <source>
        <dbReference type="ARBA" id="ARBA00004141"/>
    </source>
</evidence>
<dbReference type="Proteomes" id="UP001652625">
    <property type="component" value="Chromosome 04"/>
</dbReference>
<evidence type="ECO:0000256" key="5">
    <source>
        <dbReference type="ARBA" id="ARBA00022692"/>
    </source>
</evidence>
<feature type="transmembrane region" description="Helical" evidence="8">
    <location>
        <begin position="446"/>
        <end position="474"/>
    </location>
</feature>
<reference evidence="10 11" key="1">
    <citation type="submission" date="2025-05" db="UniProtKB">
        <authorList>
            <consortium name="RefSeq"/>
        </authorList>
    </citation>
    <scope>IDENTIFICATION</scope>
</reference>
<proteinExistence type="inferred from homology"/>
<keyword evidence="3 8" id="KW-0813">Transport</keyword>
<keyword evidence="4 8" id="KW-0592">Phosphate transport</keyword>
<keyword evidence="7 8" id="KW-0472">Membrane</keyword>
<feature type="transmembrane region" description="Helical" evidence="8">
    <location>
        <begin position="47"/>
        <end position="67"/>
    </location>
</feature>
<evidence type="ECO:0000313" key="9">
    <source>
        <dbReference type="Proteomes" id="UP001652625"/>
    </source>
</evidence>
<evidence type="ECO:0000256" key="4">
    <source>
        <dbReference type="ARBA" id="ARBA00022592"/>
    </source>
</evidence>
<evidence type="ECO:0000256" key="2">
    <source>
        <dbReference type="ARBA" id="ARBA00009916"/>
    </source>
</evidence>
<name>A0ABM4BT34_HYDVU</name>
<dbReference type="RefSeq" id="XP_065652318.1">
    <property type="nucleotide sequence ID" value="XM_065796246.1"/>
</dbReference>
<feature type="transmembrane region" description="Helical" evidence="8">
    <location>
        <begin position="88"/>
        <end position="111"/>
    </location>
</feature>
<feature type="transmembrane region" description="Helical" evidence="8">
    <location>
        <begin position="146"/>
        <end position="168"/>
    </location>
</feature>
<feature type="transmembrane region" description="Helical" evidence="8">
    <location>
        <begin position="216"/>
        <end position="238"/>
    </location>
</feature>
<feature type="transmembrane region" description="Helical" evidence="8">
    <location>
        <begin position="180"/>
        <end position="204"/>
    </location>
</feature>
<keyword evidence="6 8" id="KW-1133">Transmembrane helix</keyword>
<evidence type="ECO:0000256" key="6">
    <source>
        <dbReference type="ARBA" id="ARBA00022989"/>
    </source>
</evidence>
<evidence type="ECO:0000313" key="11">
    <source>
        <dbReference type="RefSeq" id="XP_065652318.1"/>
    </source>
</evidence>
<evidence type="ECO:0000313" key="10">
    <source>
        <dbReference type="RefSeq" id="XP_065652317.1"/>
    </source>
</evidence>
<evidence type="ECO:0000256" key="3">
    <source>
        <dbReference type="ARBA" id="ARBA00022448"/>
    </source>
</evidence>
<organism evidence="9 12">
    <name type="scientific">Hydra vulgaris</name>
    <name type="common">Hydra</name>
    <name type="synonym">Hydra attenuata</name>
    <dbReference type="NCBI Taxonomy" id="6087"/>
    <lineage>
        <taxon>Eukaryota</taxon>
        <taxon>Metazoa</taxon>
        <taxon>Cnidaria</taxon>
        <taxon>Hydrozoa</taxon>
        <taxon>Hydroidolina</taxon>
        <taxon>Anthoathecata</taxon>
        <taxon>Aplanulata</taxon>
        <taxon>Hydridae</taxon>
        <taxon>Hydra</taxon>
    </lineage>
</organism>
<keyword evidence="9" id="KW-1185">Reference proteome</keyword>
<dbReference type="RefSeq" id="XP_065652317.1">
    <property type="nucleotide sequence ID" value="XM_065796245.1"/>
</dbReference>
<dbReference type="GeneID" id="100206124"/>
<evidence type="ECO:0000256" key="8">
    <source>
        <dbReference type="RuleBase" id="RU363058"/>
    </source>
</evidence>
<protein>
    <recommendedName>
        <fullName evidence="8">Phosphate transporter</fullName>
    </recommendedName>
</protein>
<evidence type="ECO:0000313" key="12">
    <source>
        <dbReference type="RefSeq" id="XP_065652319.1"/>
    </source>
</evidence>
<accession>A0ABM4BT34</accession>